<reference evidence="2 3" key="1">
    <citation type="submission" date="2020-08" db="EMBL/GenBank/DDBJ databases">
        <title>Genomic Encyclopedia of Type Strains, Phase IV (KMG-IV): sequencing the most valuable type-strain genomes for metagenomic binning, comparative biology and taxonomic classification.</title>
        <authorList>
            <person name="Goeker M."/>
        </authorList>
    </citation>
    <scope>NUCLEOTIDE SEQUENCE [LARGE SCALE GENOMIC DNA]</scope>
    <source>
        <strain evidence="2 3">YC6886</strain>
    </source>
</reference>
<evidence type="ECO:0000313" key="2">
    <source>
        <dbReference type="EMBL" id="MBB5351941.1"/>
    </source>
</evidence>
<gene>
    <name evidence="2" type="ORF">HNR46_002180</name>
</gene>
<evidence type="ECO:0000313" key="3">
    <source>
        <dbReference type="Proteomes" id="UP000557717"/>
    </source>
</evidence>
<protein>
    <submittedName>
        <fullName evidence="2">Uncharacterized protein</fullName>
    </submittedName>
</protein>
<evidence type="ECO:0000256" key="1">
    <source>
        <dbReference type="SAM" id="SignalP"/>
    </source>
</evidence>
<feature type="signal peptide" evidence="1">
    <location>
        <begin position="1"/>
        <end position="20"/>
    </location>
</feature>
<accession>A0A840VGN1</accession>
<keyword evidence="1" id="KW-0732">Signal</keyword>
<sequence>MKSPLACLLAFGALAATSSAAGYTNYIRQVMLETTPEIHWDLENVAAKGEGISPAALSLSGSRYELWTVKNADTSGTSAVSYLLDTAFVSAYSPAAEIVIHTLDPDGGDIPRTRVDQPFSVDVTVSGLLTGDDAPAASKSVRLLHHTQSYGDTYGENVDRSQANLFDQRVIESNGVTTLEYEMTNLTGADLTQVRGEERFSVYTHSENGALDEQLASRFVKVWPLTRVQILGLEWGETYRFEMPQVTIEVDDMYPKSYTYTQIYKGAPSLGTVGTKIPQAQKQIDQSKPLSRTWVIGNLGSLIDEDGQWTLEVVTETVFGVERLALMTFEVDRSLEVRSLLSTLE</sequence>
<proteinExistence type="predicted"/>
<organism evidence="2 3">
    <name type="scientific">Haloferula luteola</name>
    <dbReference type="NCBI Taxonomy" id="595692"/>
    <lineage>
        <taxon>Bacteria</taxon>
        <taxon>Pseudomonadati</taxon>
        <taxon>Verrucomicrobiota</taxon>
        <taxon>Verrucomicrobiia</taxon>
        <taxon>Verrucomicrobiales</taxon>
        <taxon>Verrucomicrobiaceae</taxon>
        <taxon>Haloferula</taxon>
    </lineage>
</organism>
<feature type="chain" id="PRO_5033029855" evidence="1">
    <location>
        <begin position="21"/>
        <end position="345"/>
    </location>
</feature>
<name>A0A840VGN1_9BACT</name>
<comment type="caution">
    <text evidence="2">The sequence shown here is derived from an EMBL/GenBank/DDBJ whole genome shotgun (WGS) entry which is preliminary data.</text>
</comment>
<keyword evidence="3" id="KW-1185">Reference proteome</keyword>
<dbReference type="EMBL" id="JACHFD010000009">
    <property type="protein sequence ID" value="MBB5351941.1"/>
    <property type="molecule type" value="Genomic_DNA"/>
</dbReference>
<dbReference type="RefSeq" id="WP_184018558.1">
    <property type="nucleotide sequence ID" value="NZ_JACHFD010000009.1"/>
</dbReference>
<dbReference type="Proteomes" id="UP000557717">
    <property type="component" value="Unassembled WGS sequence"/>
</dbReference>
<dbReference type="AlphaFoldDB" id="A0A840VGN1"/>